<keyword evidence="6 7" id="KW-0012">Acyltransferase</keyword>
<evidence type="ECO:0000256" key="3">
    <source>
        <dbReference type="ARBA" id="ARBA00022516"/>
    </source>
</evidence>
<dbReference type="GO" id="GO:0006654">
    <property type="term" value="P:phosphatidic acid biosynthetic process"/>
    <property type="evidence" value="ECO:0007669"/>
    <property type="project" value="TreeGrafter"/>
</dbReference>
<dbReference type="EC" id="2.3.1.51" evidence="7"/>
<comment type="similarity">
    <text evidence="2 7">Belongs to the 1-acyl-sn-glycerol-3-phosphate acyltransferase family.</text>
</comment>
<dbReference type="GO" id="GO:0016020">
    <property type="term" value="C:membrane"/>
    <property type="evidence" value="ECO:0007669"/>
    <property type="project" value="InterPro"/>
</dbReference>
<comment type="catalytic activity">
    <reaction evidence="7">
        <text>a 1-acyl-sn-glycero-3-phosphate + an acyl-CoA = a 1,2-diacyl-sn-glycero-3-phosphate + CoA</text>
        <dbReference type="Rhea" id="RHEA:19709"/>
        <dbReference type="ChEBI" id="CHEBI:57287"/>
        <dbReference type="ChEBI" id="CHEBI:57970"/>
        <dbReference type="ChEBI" id="CHEBI:58342"/>
        <dbReference type="ChEBI" id="CHEBI:58608"/>
        <dbReference type="EC" id="2.3.1.51"/>
    </reaction>
</comment>
<keyword evidence="5 7" id="KW-0443">Lipid metabolism</keyword>
<proteinExistence type="inferred from homology"/>
<evidence type="ECO:0000256" key="5">
    <source>
        <dbReference type="ARBA" id="ARBA00023098"/>
    </source>
</evidence>
<dbReference type="EMBL" id="NIBG01000015">
    <property type="protein sequence ID" value="PAB58457.1"/>
    <property type="molecule type" value="Genomic_DNA"/>
</dbReference>
<evidence type="ECO:0000256" key="4">
    <source>
        <dbReference type="ARBA" id="ARBA00022679"/>
    </source>
</evidence>
<dbReference type="RefSeq" id="WP_095134587.1">
    <property type="nucleotide sequence ID" value="NZ_NIBG01000015.1"/>
</dbReference>
<dbReference type="PANTHER" id="PTHR10434:SF64">
    <property type="entry name" value="1-ACYL-SN-GLYCEROL-3-PHOSPHATE ACYLTRANSFERASE-RELATED"/>
    <property type="match status" value="1"/>
</dbReference>
<keyword evidence="3 7" id="KW-0444">Lipid biosynthesis</keyword>
<protein>
    <recommendedName>
        <fullName evidence="7">1-acyl-sn-glycerol-3-phosphate acyltransferase</fullName>
        <ecNumber evidence="7">2.3.1.51</ecNumber>
    </recommendedName>
</protein>
<keyword evidence="7" id="KW-1208">Phospholipid metabolism</keyword>
<organism evidence="9 10">
    <name type="scientific">Anaeromicrobium sediminis</name>
    <dbReference type="NCBI Taxonomy" id="1478221"/>
    <lineage>
        <taxon>Bacteria</taxon>
        <taxon>Bacillati</taxon>
        <taxon>Bacillota</taxon>
        <taxon>Clostridia</taxon>
        <taxon>Peptostreptococcales</taxon>
        <taxon>Thermotaleaceae</taxon>
        <taxon>Anaeromicrobium</taxon>
    </lineage>
</organism>
<feature type="domain" description="Phospholipid/glycerol acyltransferase" evidence="8">
    <location>
        <begin position="73"/>
        <end position="187"/>
    </location>
</feature>
<dbReference type="GO" id="GO:0003841">
    <property type="term" value="F:1-acylglycerol-3-phosphate O-acyltransferase activity"/>
    <property type="evidence" value="ECO:0007669"/>
    <property type="project" value="UniProtKB-UniRule"/>
</dbReference>
<dbReference type="Proteomes" id="UP000216024">
    <property type="component" value="Unassembled WGS sequence"/>
</dbReference>
<evidence type="ECO:0000313" key="10">
    <source>
        <dbReference type="Proteomes" id="UP000216024"/>
    </source>
</evidence>
<gene>
    <name evidence="9" type="ORF">CCE28_15220</name>
</gene>
<evidence type="ECO:0000259" key="8">
    <source>
        <dbReference type="SMART" id="SM00563"/>
    </source>
</evidence>
<sequence length="240" mass="26745">MFRTFYVASKFIFDLALLTPTKMKLEKLQKKGEVEASADLISKTTNNWAKQIIQSSGVEIETTGLENIPDGPVVFVSNHQGYFDIPVLFSVITKPTSFIAKKELGKIPVFGKWMELTRCIFIDRGNKRQSLQAIKDGIALLKEGHSLIIFPEGTRSKSSEMKDFKKGSLKLATKAKVPIVPVCINGTYKVFEANDGKKITPAKVNLTFCEPIFTDNITKEEEALLNDQVEGAVRKNLLSN</sequence>
<dbReference type="InterPro" id="IPR002123">
    <property type="entry name" value="Plipid/glycerol_acylTrfase"/>
</dbReference>
<comment type="domain">
    <text evidence="7">The HXXXXD motif is essential for acyltransferase activity and may constitute the binding site for the phosphate moiety of the glycerol-3-phosphate.</text>
</comment>
<name>A0A267MG62_9FIRM</name>
<evidence type="ECO:0000313" key="9">
    <source>
        <dbReference type="EMBL" id="PAB58457.1"/>
    </source>
</evidence>
<comment type="caution">
    <text evidence="9">The sequence shown here is derived from an EMBL/GenBank/DDBJ whole genome shotgun (WGS) entry which is preliminary data.</text>
</comment>
<dbReference type="AlphaFoldDB" id="A0A267MG62"/>
<dbReference type="InterPro" id="IPR004552">
    <property type="entry name" value="AGP_acyltrans"/>
</dbReference>
<evidence type="ECO:0000256" key="7">
    <source>
        <dbReference type="RuleBase" id="RU361267"/>
    </source>
</evidence>
<dbReference type="CDD" id="cd07989">
    <property type="entry name" value="LPLAT_AGPAT-like"/>
    <property type="match status" value="1"/>
</dbReference>
<accession>A0A267MG62</accession>
<dbReference type="NCBIfam" id="TIGR00530">
    <property type="entry name" value="AGP_acyltrn"/>
    <property type="match status" value="1"/>
</dbReference>
<evidence type="ECO:0000256" key="6">
    <source>
        <dbReference type="ARBA" id="ARBA00023315"/>
    </source>
</evidence>
<evidence type="ECO:0000256" key="1">
    <source>
        <dbReference type="ARBA" id="ARBA00005189"/>
    </source>
</evidence>
<dbReference type="Pfam" id="PF01553">
    <property type="entry name" value="Acyltransferase"/>
    <property type="match status" value="1"/>
</dbReference>
<dbReference type="OrthoDB" id="9803035at2"/>
<comment type="pathway">
    <text evidence="1">Lipid metabolism.</text>
</comment>
<evidence type="ECO:0000256" key="2">
    <source>
        <dbReference type="ARBA" id="ARBA00008655"/>
    </source>
</evidence>
<dbReference type="SMART" id="SM00563">
    <property type="entry name" value="PlsC"/>
    <property type="match status" value="1"/>
</dbReference>
<dbReference type="PANTHER" id="PTHR10434">
    <property type="entry name" value="1-ACYL-SN-GLYCEROL-3-PHOSPHATE ACYLTRANSFERASE"/>
    <property type="match status" value="1"/>
</dbReference>
<keyword evidence="7" id="KW-0594">Phospholipid biosynthesis</keyword>
<keyword evidence="4 7" id="KW-0808">Transferase</keyword>
<keyword evidence="10" id="KW-1185">Reference proteome</keyword>
<reference evidence="9 10" key="1">
    <citation type="submission" date="2017-06" db="EMBL/GenBank/DDBJ databases">
        <title>Draft genome sequence of anaerobic fermentative bacterium Anaeromicrobium sediminis DY2726D isolated from West Pacific Ocean sediments.</title>
        <authorList>
            <person name="Zeng X."/>
        </authorList>
    </citation>
    <scope>NUCLEOTIDE SEQUENCE [LARGE SCALE GENOMIC DNA]</scope>
    <source>
        <strain evidence="9 10">DY2726D</strain>
    </source>
</reference>
<dbReference type="SUPFAM" id="SSF69593">
    <property type="entry name" value="Glycerol-3-phosphate (1)-acyltransferase"/>
    <property type="match status" value="1"/>
</dbReference>